<keyword evidence="4" id="KW-0949">S-adenosyl-L-methionine</keyword>
<dbReference type="PANTHER" id="PTHR33841:SF1">
    <property type="entry name" value="DNA METHYLTRANSFERASE A"/>
    <property type="match status" value="1"/>
</dbReference>
<dbReference type="Pfam" id="PF12950">
    <property type="entry name" value="TaqI_C"/>
    <property type="match status" value="1"/>
</dbReference>
<protein>
    <recommendedName>
        <fullName evidence="1">site-specific DNA-methyltransferase (adenine-specific)</fullName>
        <ecNumber evidence="1">2.1.1.72</ecNumber>
    </recommendedName>
</protein>
<dbReference type="InterPro" id="IPR002052">
    <property type="entry name" value="DNA_methylase_N6_adenine_CS"/>
</dbReference>
<comment type="catalytic activity">
    <reaction evidence="7">
        <text>a 2'-deoxyadenosine in DNA + S-adenosyl-L-methionine = an N(6)-methyl-2'-deoxyadenosine in DNA + S-adenosyl-L-homocysteine + H(+)</text>
        <dbReference type="Rhea" id="RHEA:15197"/>
        <dbReference type="Rhea" id="RHEA-COMP:12418"/>
        <dbReference type="Rhea" id="RHEA-COMP:12419"/>
        <dbReference type="ChEBI" id="CHEBI:15378"/>
        <dbReference type="ChEBI" id="CHEBI:57856"/>
        <dbReference type="ChEBI" id="CHEBI:59789"/>
        <dbReference type="ChEBI" id="CHEBI:90615"/>
        <dbReference type="ChEBI" id="CHEBI:90616"/>
        <dbReference type="EC" id="2.1.1.72"/>
    </reaction>
</comment>
<dbReference type="RefSeq" id="WP_278006734.1">
    <property type="nucleotide sequence ID" value="NZ_JARSBN010000012.1"/>
</dbReference>
<feature type="domain" description="TaqI-like C-terminal specificity" evidence="9">
    <location>
        <begin position="906"/>
        <end position="1023"/>
    </location>
</feature>
<keyword evidence="5" id="KW-0680">Restriction system</keyword>
<accession>A0ABT6G690</accession>
<comment type="caution">
    <text evidence="10">The sequence shown here is derived from an EMBL/GenBank/DDBJ whole genome shotgun (WGS) entry which is preliminary data.</text>
</comment>
<evidence type="ECO:0000256" key="5">
    <source>
        <dbReference type="ARBA" id="ARBA00022747"/>
    </source>
</evidence>
<dbReference type="PANTHER" id="PTHR33841">
    <property type="entry name" value="DNA METHYLTRANSFERASE YEEA-RELATED"/>
    <property type="match status" value="1"/>
</dbReference>
<dbReference type="Pfam" id="PF07669">
    <property type="entry name" value="Eco57I"/>
    <property type="match status" value="1"/>
</dbReference>
<dbReference type="Proteomes" id="UP001529085">
    <property type="component" value="Unassembled WGS sequence"/>
</dbReference>
<evidence type="ECO:0000313" key="10">
    <source>
        <dbReference type="EMBL" id="MDG4717314.1"/>
    </source>
</evidence>
<keyword evidence="6" id="KW-0238">DNA-binding</keyword>
<evidence type="ECO:0000259" key="9">
    <source>
        <dbReference type="Pfam" id="PF12950"/>
    </source>
</evidence>
<dbReference type="SUPFAM" id="SSF53335">
    <property type="entry name" value="S-adenosyl-L-methionine-dependent methyltransferases"/>
    <property type="match status" value="1"/>
</dbReference>
<dbReference type="InterPro" id="IPR011639">
    <property type="entry name" value="MethylTrfase_TaqI-like_dom"/>
</dbReference>
<dbReference type="Gene3D" id="3.40.50.150">
    <property type="entry name" value="Vaccinia Virus protein VP39"/>
    <property type="match status" value="2"/>
</dbReference>
<dbReference type="PROSITE" id="PS00092">
    <property type="entry name" value="N6_MTASE"/>
    <property type="match status" value="1"/>
</dbReference>
<keyword evidence="2" id="KW-0489">Methyltransferase</keyword>
<evidence type="ECO:0000256" key="2">
    <source>
        <dbReference type="ARBA" id="ARBA00022603"/>
    </source>
</evidence>
<name>A0ABT6G690_9FLAO</name>
<dbReference type="EC" id="2.1.1.72" evidence="1"/>
<dbReference type="InterPro" id="IPR050953">
    <property type="entry name" value="N4_N6_ade-DNA_methylase"/>
</dbReference>
<proteinExistence type="predicted"/>
<keyword evidence="11" id="KW-1185">Reference proteome</keyword>
<evidence type="ECO:0000256" key="1">
    <source>
        <dbReference type="ARBA" id="ARBA00011900"/>
    </source>
</evidence>
<keyword evidence="3" id="KW-0808">Transferase</keyword>
<sequence>MENILSQIFTSDYNRTSFEDNVLKPIFLNSVKDFVLYDEDGEQEVELTDTDKRTAKKVVKYGEFKTHDNRKIELYEVTVEDFRQVKIARVGLGALVKKLIIGNNAVFATFKYENVIDKRWRFSFIAYDSFFEDGQVQTKETNPKRYTYVFGDEDETYRTAIDRFKELDSKFQIKVKDIQEAFAVEAMSKEFFDEYRETHYAKFVKFLTGEEFQKKGGKFQLVEVQNPSPFLASVFNGDKKEARDFCKKLLGQIVFLYFIQKKGWLGATNTNYKEGNGDKNFIQNFYKQAGENDNFYPLWLSKLFYDTLNLKRTNDDFTMPDGKVVKIPYLNGGLFEKESEKFDHLVFPSELFTDLFEFFNRFNFTIYENSPEEHTIAVDPEMLGHIFENLLEDNKDKGAFYTPKEIVQYMTQESLIEYLVTHLGENAKNGVSQFVKQKDKEALTDTQLNEINNLLDKVKICDPAIGSGAFPMGLLHEIFALKERIAFDLGFKVWSPATVKENIIQNSIYGVDIEKGAVDIAQLRFWLSLIVDEEEPKPLPNLVYKIVVGDSLVNKFGDEIIEIDWEVEEGTQSNLFGNPHQEKIQDLLKQISVKQKEYFKANNKNKPRLAKEIRLLKLNILSEQLELMISSNPFHKQDGKKLTKAQKDRINEIESWKKTLLEVNSLKNNDEPFKHFDWRLDFPEILNPLVNGNTGFDIVIGNPPYGVSVKGNYRNSILKSLGKVPDYEIYYYFTEKAHELVKDNGILSYIIPNTFLFNTFAASYRLELFEKWELTEILDCTKFNIFQTATVRNTINTWKKGRNQFVGYRKTKNQESFKELVQKERTVLTVDDLAEMNQNWGLAFMLDATIIEIIADIKNDSIPLSEIFPEISQGLIAYDKYRGQSEDIIKNRAYHFKSFDKPDLKKWLWGADITKFKVEWNGEEYIDYCDGIANPRDPKYFIGERLLIREITNPSIFAGITSDELYNDPALIIVKSNETDSVKWLATILNSKLASFYHFNYSPKATKGAFPKILVKDIKDFPIKKPDNINLFENLTNIVIYILSSKFDKLNKSVKGKVIAKQFEDIIDGCVFELYFKEHMQYNDIAITQLVEKEINNVFGYSTFDSLDDDKKGKRIWELYEVLTHPDHPVRNKILKFPIVSPNILKPILQS</sequence>
<evidence type="ECO:0000259" key="8">
    <source>
        <dbReference type="Pfam" id="PF07669"/>
    </source>
</evidence>
<organism evidence="10 11">
    <name type="scientific">Winogradskyella marincola</name>
    <dbReference type="NCBI Taxonomy" id="3037795"/>
    <lineage>
        <taxon>Bacteria</taxon>
        <taxon>Pseudomonadati</taxon>
        <taxon>Bacteroidota</taxon>
        <taxon>Flavobacteriia</taxon>
        <taxon>Flavobacteriales</taxon>
        <taxon>Flavobacteriaceae</taxon>
        <taxon>Winogradskyella</taxon>
    </lineage>
</organism>
<evidence type="ECO:0000313" key="11">
    <source>
        <dbReference type="Proteomes" id="UP001529085"/>
    </source>
</evidence>
<gene>
    <name evidence="10" type="ORF">P7122_15605</name>
</gene>
<evidence type="ECO:0000256" key="3">
    <source>
        <dbReference type="ARBA" id="ARBA00022679"/>
    </source>
</evidence>
<evidence type="ECO:0000256" key="6">
    <source>
        <dbReference type="ARBA" id="ARBA00023125"/>
    </source>
</evidence>
<reference evidence="10 11" key="1">
    <citation type="submission" date="2023-03" db="EMBL/GenBank/DDBJ databases">
        <title>Strain YYF002 represents a novel species in the genus Winogradskyella isolated from seawater.</title>
        <authorList>
            <person name="Fu Z.-Y."/>
        </authorList>
    </citation>
    <scope>NUCLEOTIDE SEQUENCE [LARGE SCALE GENOMIC DNA]</scope>
    <source>
        <strain evidence="10 11">YYF002</strain>
    </source>
</reference>
<evidence type="ECO:0000256" key="4">
    <source>
        <dbReference type="ARBA" id="ARBA00022691"/>
    </source>
</evidence>
<evidence type="ECO:0000256" key="7">
    <source>
        <dbReference type="ARBA" id="ARBA00047942"/>
    </source>
</evidence>
<dbReference type="EMBL" id="JARSBN010000012">
    <property type="protein sequence ID" value="MDG4717314.1"/>
    <property type="molecule type" value="Genomic_DNA"/>
</dbReference>
<feature type="domain" description="Type II methyltransferase M.TaqI-like" evidence="8">
    <location>
        <begin position="506"/>
        <end position="786"/>
    </location>
</feature>
<dbReference type="PRINTS" id="PR00507">
    <property type="entry name" value="N12N6MTFRASE"/>
</dbReference>
<dbReference type="InterPro" id="IPR025931">
    <property type="entry name" value="TaqI_C"/>
</dbReference>
<dbReference type="InterPro" id="IPR029063">
    <property type="entry name" value="SAM-dependent_MTases_sf"/>
</dbReference>